<protein>
    <submittedName>
        <fullName evidence="1">Uncharacterized protein</fullName>
    </submittedName>
</protein>
<name>N1WQX3_9FLAO</name>
<proteinExistence type="predicted"/>
<keyword evidence="2" id="KW-1185">Reference proteome</keyword>
<dbReference type="eggNOG" id="ENOG50333NH">
    <property type="taxonomic scope" value="Bacteria"/>
</dbReference>
<gene>
    <name evidence="1" type="ORF">pgond44_01150</name>
</gene>
<sequence>MNEFIQLAVFTYPHEYTVLKLLLEKEDIRFFFQNETVIGVIPFILTRLVVFF</sequence>
<comment type="caution">
    <text evidence="1">The sequence shown here is derived from an EMBL/GenBank/DDBJ whole genome shotgun (WGS) entry which is preliminary data.</text>
</comment>
<dbReference type="Proteomes" id="UP000012317">
    <property type="component" value="Unassembled WGS sequence"/>
</dbReference>
<dbReference type="AlphaFoldDB" id="N1WQX3"/>
<accession>N1WQX3</accession>
<organism evidence="1 2">
    <name type="scientific">Psychroflexus gondwanensis ACAM 44</name>
    <dbReference type="NCBI Taxonomy" id="1189619"/>
    <lineage>
        <taxon>Bacteria</taxon>
        <taxon>Pseudomonadati</taxon>
        <taxon>Bacteroidota</taxon>
        <taxon>Flavobacteriia</taxon>
        <taxon>Flavobacteriales</taxon>
        <taxon>Flavobacteriaceae</taxon>
        <taxon>Psychroflexus</taxon>
    </lineage>
</organism>
<evidence type="ECO:0000313" key="2">
    <source>
        <dbReference type="Proteomes" id="UP000012317"/>
    </source>
</evidence>
<dbReference type="RefSeq" id="WP_003435014.1">
    <property type="nucleotide sequence ID" value="NZ_APLF01000001.1"/>
</dbReference>
<reference evidence="1 2" key="1">
    <citation type="journal article" date="2014" name="Genome Biol. Evol.">
        <title>Extensive gene acquisition in the extremely psychrophilic bacterial species Psychroflexus torquis and the link to sea-ice ecosystem specialism.</title>
        <authorList>
            <person name="Feng S."/>
            <person name="Powell S.M."/>
            <person name="Wilson R."/>
            <person name="Bowman J.P."/>
        </authorList>
    </citation>
    <scope>NUCLEOTIDE SEQUENCE [LARGE SCALE GENOMIC DNA]</scope>
    <source>
        <strain evidence="1 2">ACAM 44</strain>
    </source>
</reference>
<evidence type="ECO:0000313" key="1">
    <source>
        <dbReference type="EMBL" id="EMY82686.1"/>
    </source>
</evidence>
<dbReference type="EMBL" id="APLF01000001">
    <property type="protein sequence ID" value="EMY82686.1"/>
    <property type="molecule type" value="Genomic_DNA"/>
</dbReference>